<evidence type="ECO:0000256" key="1">
    <source>
        <dbReference type="SAM" id="Phobius"/>
    </source>
</evidence>
<name>A0A1H6WTT5_9BACL</name>
<evidence type="ECO:0000313" key="2">
    <source>
        <dbReference type="EMBL" id="SEJ20178.1"/>
    </source>
</evidence>
<protein>
    <submittedName>
        <fullName evidence="2">Uncharacterized protein</fullName>
    </submittedName>
</protein>
<dbReference type="AlphaFoldDB" id="A0A1H6WTT5"/>
<reference evidence="3" key="1">
    <citation type="submission" date="2016-10" db="EMBL/GenBank/DDBJ databases">
        <authorList>
            <person name="Varghese N."/>
            <person name="Submissions S."/>
        </authorList>
    </citation>
    <scope>NUCLEOTIDE SEQUENCE [LARGE SCALE GENOMIC DNA]</scope>
    <source>
        <strain evidence="3">CGMCC 1.6763</strain>
    </source>
</reference>
<dbReference type="OrthoDB" id="2966427at2"/>
<keyword evidence="1" id="KW-0472">Membrane</keyword>
<dbReference type="RefSeq" id="WP_092051152.1">
    <property type="nucleotide sequence ID" value="NZ_FNZF01000002.1"/>
</dbReference>
<accession>A0A1H6WTT5</accession>
<feature type="transmembrane region" description="Helical" evidence="1">
    <location>
        <begin position="111"/>
        <end position="127"/>
    </location>
</feature>
<dbReference type="STRING" id="426757.SAMN04488127_1248"/>
<keyword evidence="1" id="KW-1133">Transmembrane helix</keyword>
<feature type="transmembrane region" description="Helical" evidence="1">
    <location>
        <begin position="7"/>
        <end position="30"/>
    </location>
</feature>
<feature type="transmembrane region" description="Helical" evidence="1">
    <location>
        <begin position="50"/>
        <end position="72"/>
    </location>
</feature>
<evidence type="ECO:0000313" key="3">
    <source>
        <dbReference type="Proteomes" id="UP000199200"/>
    </source>
</evidence>
<dbReference type="EMBL" id="FNZF01000002">
    <property type="protein sequence ID" value="SEJ20178.1"/>
    <property type="molecule type" value="Genomic_DNA"/>
</dbReference>
<organism evidence="2 3">
    <name type="scientific">Bhargavaea ginsengi</name>
    <dbReference type="NCBI Taxonomy" id="426757"/>
    <lineage>
        <taxon>Bacteria</taxon>
        <taxon>Bacillati</taxon>
        <taxon>Bacillota</taxon>
        <taxon>Bacilli</taxon>
        <taxon>Bacillales</taxon>
        <taxon>Caryophanaceae</taxon>
        <taxon>Bhargavaea</taxon>
    </lineage>
</organism>
<dbReference type="Proteomes" id="UP000199200">
    <property type="component" value="Unassembled WGS sequence"/>
</dbReference>
<proteinExistence type="predicted"/>
<feature type="transmembrane region" description="Helical" evidence="1">
    <location>
        <begin position="79"/>
        <end position="99"/>
    </location>
</feature>
<keyword evidence="1" id="KW-0812">Transmembrane</keyword>
<sequence length="140" mass="15708">MFKQLPFWTAGAAAVMFTAGLKFLHYFKFIKWKPTGWAERYGVFADGPWAAKWLILLAAVFVLSLVLYYLLALTWKWKVSITAAVAGLLIAGMIEWLIVRPGGYGDFRQSISVPFAALTLVATRFINETAAFHKKQQADS</sequence>
<keyword evidence="3" id="KW-1185">Reference proteome</keyword>
<gene>
    <name evidence="2" type="ORF">SAMN04488127_1248</name>
</gene>